<comment type="caution">
    <text evidence="2">The sequence shown here is derived from an EMBL/GenBank/DDBJ whole genome shotgun (WGS) entry which is preliminary data.</text>
</comment>
<name>A0A5B7IXJ7_PORTR</name>
<feature type="region of interest" description="Disordered" evidence="1">
    <location>
        <begin position="120"/>
        <end position="141"/>
    </location>
</feature>
<evidence type="ECO:0000256" key="1">
    <source>
        <dbReference type="SAM" id="MobiDB-lite"/>
    </source>
</evidence>
<dbReference type="AlphaFoldDB" id="A0A5B7IXJ7"/>
<dbReference type="Proteomes" id="UP000324222">
    <property type="component" value="Unassembled WGS sequence"/>
</dbReference>
<protein>
    <submittedName>
        <fullName evidence="2">Uncharacterized protein</fullName>
    </submittedName>
</protein>
<evidence type="ECO:0000313" key="2">
    <source>
        <dbReference type="EMBL" id="MPC85348.1"/>
    </source>
</evidence>
<organism evidence="2 3">
    <name type="scientific">Portunus trituberculatus</name>
    <name type="common">Swimming crab</name>
    <name type="synonym">Neptunus trituberculatus</name>
    <dbReference type="NCBI Taxonomy" id="210409"/>
    <lineage>
        <taxon>Eukaryota</taxon>
        <taxon>Metazoa</taxon>
        <taxon>Ecdysozoa</taxon>
        <taxon>Arthropoda</taxon>
        <taxon>Crustacea</taxon>
        <taxon>Multicrustacea</taxon>
        <taxon>Malacostraca</taxon>
        <taxon>Eumalacostraca</taxon>
        <taxon>Eucarida</taxon>
        <taxon>Decapoda</taxon>
        <taxon>Pleocyemata</taxon>
        <taxon>Brachyura</taxon>
        <taxon>Eubrachyura</taxon>
        <taxon>Portunoidea</taxon>
        <taxon>Portunidae</taxon>
        <taxon>Portuninae</taxon>
        <taxon>Portunus</taxon>
    </lineage>
</organism>
<proteinExistence type="predicted"/>
<keyword evidence="3" id="KW-1185">Reference proteome</keyword>
<gene>
    <name evidence="2" type="ORF">E2C01_080118</name>
</gene>
<accession>A0A5B7IXJ7</accession>
<reference evidence="2 3" key="1">
    <citation type="submission" date="2019-05" db="EMBL/GenBank/DDBJ databases">
        <title>Another draft genome of Portunus trituberculatus and its Hox gene families provides insights of decapod evolution.</title>
        <authorList>
            <person name="Jeong J.-H."/>
            <person name="Song I."/>
            <person name="Kim S."/>
            <person name="Choi T."/>
            <person name="Kim D."/>
            <person name="Ryu S."/>
            <person name="Kim W."/>
        </authorList>
    </citation>
    <scope>NUCLEOTIDE SEQUENCE [LARGE SCALE GENOMIC DNA]</scope>
    <source>
        <tissue evidence="2">Muscle</tissue>
    </source>
</reference>
<dbReference type="EMBL" id="VSRR010068154">
    <property type="protein sequence ID" value="MPC85348.1"/>
    <property type="molecule type" value="Genomic_DNA"/>
</dbReference>
<evidence type="ECO:0000313" key="3">
    <source>
        <dbReference type="Proteomes" id="UP000324222"/>
    </source>
</evidence>
<sequence>MILALLTARLVIFEPLENNPVREQSVSRTRGLVRRLRWRQRRRWWWKVIDMSAHLYTPITCNSLMHPPPPPTPTHLAGDARLQGYPGPVCSHPTRLSSLALPTALPAPFPSPVCPYPPTLNPGHHPHPHPPPSPTHLQLSSLPSTSLTISLLPTLLPDSKDEDKDDE</sequence>